<dbReference type="InterPro" id="IPR007502">
    <property type="entry name" value="Helicase-assoc_dom"/>
</dbReference>
<evidence type="ECO:0000256" key="6">
    <source>
        <dbReference type="SAM" id="MobiDB-lite"/>
    </source>
</evidence>
<dbReference type="Proteomes" id="UP001363151">
    <property type="component" value="Unassembled WGS sequence"/>
</dbReference>
<dbReference type="SMART" id="SM00490">
    <property type="entry name" value="HELICc"/>
    <property type="match status" value="1"/>
</dbReference>
<feature type="region of interest" description="Disordered" evidence="6">
    <location>
        <begin position="704"/>
        <end position="762"/>
    </location>
</feature>
<dbReference type="GO" id="GO:0004386">
    <property type="term" value="F:helicase activity"/>
    <property type="evidence" value="ECO:0007669"/>
    <property type="project" value="UniProtKB-KW"/>
</dbReference>
<sequence>MDAIVATSTTPDELPIAQARDDIVRLLVKHDFLVVVGDTGSGKTTQVPAYLLAADEARLAAEAAAPGDAAPLGTYDAFAPVAITQPRRVAATSVSQRVAEERGCDLGGSDVGYKVRFDSNVGAATGSRLTFMTDGVLVRECVGDGSLRKYRTVMLDEAHERSVDTDVLFGLVKRAVERRRGAPGDRLRCVVASATLDAEKFAKYFDGCPVLRVPGRTHPVDVYHSKQTQVMTRFGPASRSYVGAAVDVALQLHRSQPPGHVLVFLTGQDEIEEACANLRTEAAQIEDEAQRHGELAGPRLLALPLYGALPADVANRVFGDVDDAEIRKVVVATNIAETSLTVPGVKYVVDTGYVKMKGYDPSRAVASLVVVPISKVSAEQRAGRAGRTTSGQCYRLYSKQCFANMAPETIPEIRRSSMCSVALALKSLHVDDVLDFDFLDAPDETQLACALLELHALGALDAANKGRLTDVGFAMSRLALEPPLGRALLESVGFRKGSRRALPTTRESVLAIAAMLSAEDVWFVGGDRRDLRGGPSKRRDAADELRDEAFDKHAKFRHPRGDLISLLRAKKARDQLDDELRRVAPEAPSGGGRVDLAETCDALCAGLCLNAAERTLNDAYLLLPCAGTAYEAREAARAGKPAAPHVALVRLDATTTSAFARPPDTICFFELRVSRNSRGSFAKNVVVVDRATLDACRTRVDTTTPEALCGRPPKPVEAAPAKPAAPGRRPEKRKAPEEKAAPPKADASALAAAKARFLARKR</sequence>
<dbReference type="PROSITE" id="PS51192">
    <property type="entry name" value="HELICASE_ATP_BIND_1"/>
    <property type="match status" value="1"/>
</dbReference>
<evidence type="ECO:0000256" key="5">
    <source>
        <dbReference type="SAM" id="Coils"/>
    </source>
</evidence>
<evidence type="ECO:0000256" key="4">
    <source>
        <dbReference type="ARBA" id="ARBA00022840"/>
    </source>
</evidence>
<keyword evidence="1" id="KW-0547">Nucleotide-binding</keyword>
<feature type="compositionally biased region" description="Low complexity" evidence="6">
    <location>
        <begin position="742"/>
        <end position="756"/>
    </location>
</feature>
<keyword evidence="3 9" id="KW-0347">Helicase</keyword>
<evidence type="ECO:0000313" key="10">
    <source>
        <dbReference type="Proteomes" id="UP001363151"/>
    </source>
</evidence>
<dbReference type="InterPro" id="IPR001650">
    <property type="entry name" value="Helicase_C-like"/>
</dbReference>
<comment type="caution">
    <text evidence="9">The sequence shown here is derived from an EMBL/GenBank/DDBJ whole genome shotgun (WGS) entry which is preliminary data.</text>
</comment>
<evidence type="ECO:0000256" key="3">
    <source>
        <dbReference type="ARBA" id="ARBA00022806"/>
    </source>
</evidence>
<evidence type="ECO:0000256" key="2">
    <source>
        <dbReference type="ARBA" id="ARBA00022801"/>
    </source>
</evidence>
<name>A0ABR1FUM2_AURAN</name>
<keyword evidence="2" id="KW-0378">Hydrolase</keyword>
<dbReference type="EMBL" id="JBBJCI010000227">
    <property type="protein sequence ID" value="KAK7238984.1"/>
    <property type="molecule type" value="Genomic_DNA"/>
</dbReference>
<dbReference type="PANTHER" id="PTHR18934">
    <property type="entry name" value="ATP-DEPENDENT RNA HELICASE"/>
    <property type="match status" value="1"/>
</dbReference>
<keyword evidence="5" id="KW-0175">Coiled coil</keyword>
<dbReference type="Pfam" id="PF21010">
    <property type="entry name" value="HA2_C"/>
    <property type="match status" value="1"/>
</dbReference>
<dbReference type="PANTHER" id="PTHR18934:SF99">
    <property type="entry name" value="ATP-DEPENDENT RNA HELICASE DHX37-RELATED"/>
    <property type="match status" value="1"/>
</dbReference>
<dbReference type="Gene3D" id="1.20.120.1080">
    <property type="match status" value="1"/>
</dbReference>
<dbReference type="InterPro" id="IPR014001">
    <property type="entry name" value="Helicase_ATP-bd"/>
</dbReference>
<dbReference type="Pfam" id="PF00271">
    <property type="entry name" value="Helicase_C"/>
    <property type="match status" value="1"/>
</dbReference>
<reference evidence="9 10" key="1">
    <citation type="submission" date="2024-03" db="EMBL/GenBank/DDBJ databases">
        <title>Aureococcus anophagefferens CCMP1851 and Kratosvirus quantuckense: Draft genome of a second virus-susceptible host strain in the model system.</title>
        <authorList>
            <person name="Chase E."/>
            <person name="Truchon A.R."/>
            <person name="Schepens W."/>
            <person name="Wilhelm S.W."/>
        </authorList>
    </citation>
    <scope>NUCLEOTIDE SEQUENCE [LARGE SCALE GENOMIC DNA]</scope>
    <source>
        <strain evidence="9 10">CCMP1851</strain>
    </source>
</reference>
<dbReference type="PROSITE" id="PS51194">
    <property type="entry name" value="HELICASE_CTER"/>
    <property type="match status" value="1"/>
</dbReference>
<dbReference type="InterPro" id="IPR048333">
    <property type="entry name" value="HA2_WH"/>
</dbReference>
<keyword evidence="4" id="KW-0067">ATP-binding</keyword>
<dbReference type="CDD" id="cd18791">
    <property type="entry name" value="SF2_C_RHA"/>
    <property type="match status" value="1"/>
</dbReference>
<feature type="domain" description="Helicase C-terminal" evidence="8">
    <location>
        <begin position="245"/>
        <end position="429"/>
    </location>
</feature>
<feature type="domain" description="Helicase ATP-binding" evidence="7">
    <location>
        <begin position="24"/>
        <end position="214"/>
    </location>
</feature>
<dbReference type="InterPro" id="IPR027417">
    <property type="entry name" value="P-loop_NTPase"/>
</dbReference>
<keyword evidence="10" id="KW-1185">Reference proteome</keyword>
<gene>
    <name evidence="9" type="ORF">SO694_00026365</name>
</gene>
<dbReference type="SMART" id="SM00847">
    <property type="entry name" value="HA2"/>
    <property type="match status" value="1"/>
</dbReference>
<evidence type="ECO:0000259" key="8">
    <source>
        <dbReference type="PROSITE" id="PS51194"/>
    </source>
</evidence>
<evidence type="ECO:0000256" key="1">
    <source>
        <dbReference type="ARBA" id="ARBA00022741"/>
    </source>
</evidence>
<dbReference type="Pfam" id="PF04408">
    <property type="entry name" value="WHD_HA2"/>
    <property type="match status" value="1"/>
</dbReference>
<evidence type="ECO:0000259" key="7">
    <source>
        <dbReference type="PROSITE" id="PS51192"/>
    </source>
</evidence>
<dbReference type="SUPFAM" id="SSF52540">
    <property type="entry name" value="P-loop containing nucleoside triphosphate hydrolases"/>
    <property type="match status" value="1"/>
</dbReference>
<evidence type="ECO:0000313" key="9">
    <source>
        <dbReference type="EMBL" id="KAK7238984.1"/>
    </source>
</evidence>
<feature type="compositionally biased region" description="Low complexity" evidence="6">
    <location>
        <begin position="716"/>
        <end position="727"/>
    </location>
</feature>
<feature type="coiled-coil region" evidence="5">
    <location>
        <begin position="268"/>
        <end position="295"/>
    </location>
</feature>
<protein>
    <submittedName>
        <fullName evidence="9">ATP-dependent RNA helicase</fullName>
    </submittedName>
</protein>
<dbReference type="SMART" id="SM00487">
    <property type="entry name" value="DEXDc"/>
    <property type="match status" value="1"/>
</dbReference>
<dbReference type="CDD" id="cd17917">
    <property type="entry name" value="DEXHc_RHA-like"/>
    <property type="match status" value="1"/>
</dbReference>
<dbReference type="Gene3D" id="3.40.50.300">
    <property type="entry name" value="P-loop containing nucleotide triphosphate hydrolases"/>
    <property type="match status" value="2"/>
</dbReference>
<accession>A0ABR1FUM2</accession>
<proteinExistence type="predicted"/>
<organism evidence="9 10">
    <name type="scientific">Aureococcus anophagefferens</name>
    <name type="common">Harmful bloom alga</name>
    <dbReference type="NCBI Taxonomy" id="44056"/>
    <lineage>
        <taxon>Eukaryota</taxon>
        <taxon>Sar</taxon>
        <taxon>Stramenopiles</taxon>
        <taxon>Ochrophyta</taxon>
        <taxon>Pelagophyceae</taxon>
        <taxon>Pelagomonadales</taxon>
        <taxon>Pelagomonadaceae</taxon>
        <taxon>Aureococcus</taxon>
    </lineage>
</organism>